<dbReference type="FunFam" id="1.25.40.120:FF:000035">
    <property type="entry name" value="Geranylgeranyl transferase type-2 subunit alpha"/>
    <property type="match status" value="1"/>
</dbReference>
<feature type="non-terminal residue" evidence="10">
    <location>
        <position position="1"/>
    </location>
</feature>
<dbReference type="PANTHER" id="PTHR11129:SF2">
    <property type="entry name" value="GERANYLGERANYL TRANSFERASE TYPE-2 SUBUNIT ALPHA"/>
    <property type="match status" value="1"/>
</dbReference>
<name>A0A165H9M7_9APHY</name>
<reference evidence="10 11" key="1">
    <citation type="journal article" date="2016" name="Mol. Biol. Evol.">
        <title>Comparative Genomics of Early-Diverging Mushroom-Forming Fungi Provides Insights into the Origins of Lignocellulose Decay Capabilities.</title>
        <authorList>
            <person name="Nagy L.G."/>
            <person name="Riley R."/>
            <person name="Tritt A."/>
            <person name="Adam C."/>
            <person name="Daum C."/>
            <person name="Floudas D."/>
            <person name="Sun H."/>
            <person name="Yadav J.S."/>
            <person name="Pangilinan J."/>
            <person name="Larsson K.H."/>
            <person name="Matsuura K."/>
            <person name="Barry K."/>
            <person name="Labutti K."/>
            <person name="Kuo R."/>
            <person name="Ohm R.A."/>
            <person name="Bhattacharya S.S."/>
            <person name="Shirouzu T."/>
            <person name="Yoshinaga Y."/>
            <person name="Martin F.M."/>
            <person name="Grigoriev I.V."/>
            <person name="Hibbett D.S."/>
        </authorList>
    </citation>
    <scope>NUCLEOTIDE SEQUENCE [LARGE SCALE GENOMIC DNA]</scope>
    <source>
        <strain evidence="10 11">93-53</strain>
    </source>
</reference>
<sequence length="347" mass="41338">HGVRRVRYTQEALQAKRQRDQAKLKEYLALTEDVLAKKKNKDWSKDAFDLTTRVLHMNSEFYTVWNYRRNILLNGLFPKSSPSEINEILSNDLSLTTQHLKLHPKVYWIWNHRRWCLEHVPDGPSGEDVDGWRKANWNKELYVVEKMLDADARNFHAWNYRRYVLASMPVKRPEQLELAYTTRKIEANFSNFSAWHQRSKVLSALWGAGKLDLKKSREEEFELVKNAMYTDPGDQSVWIYHRWLIGSGDDHELLRREIAGIQELLDEQPDSKWCMESLVFYKRLQLRNRAKRMSEPECHDIKISCLQLLRNLISVDPDRWHRYEELCKCDIVHCHGICVIYALQLKR</sequence>
<evidence type="ECO:0000256" key="5">
    <source>
        <dbReference type="ARBA" id="ARBA00022679"/>
    </source>
</evidence>
<dbReference type="Proteomes" id="UP000076871">
    <property type="component" value="Unassembled WGS sequence"/>
</dbReference>
<evidence type="ECO:0000256" key="4">
    <source>
        <dbReference type="ARBA" id="ARBA00022602"/>
    </source>
</evidence>
<dbReference type="SUPFAM" id="SSF48439">
    <property type="entry name" value="Protein prenylyltransferase"/>
    <property type="match status" value="1"/>
</dbReference>
<dbReference type="GO" id="GO:0005968">
    <property type="term" value="C:Rab-protein geranylgeranyltransferase complex"/>
    <property type="evidence" value="ECO:0007669"/>
    <property type="project" value="TreeGrafter"/>
</dbReference>
<evidence type="ECO:0000256" key="2">
    <source>
        <dbReference type="ARBA" id="ARBA00012656"/>
    </source>
</evidence>
<keyword evidence="4 9" id="KW-0637">Prenyltransferase</keyword>
<dbReference type="PROSITE" id="PS51147">
    <property type="entry name" value="PFTA"/>
    <property type="match status" value="5"/>
</dbReference>
<dbReference type="GO" id="GO:0097354">
    <property type="term" value="P:prenylation"/>
    <property type="evidence" value="ECO:0007669"/>
    <property type="project" value="UniProtKB-UniRule"/>
</dbReference>
<dbReference type="GO" id="GO:0004663">
    <property type="term" value="F:Rab geranylgeranyltransferase activity"/>
    <property type="evidence" value="ECO:0007669"/>
    <property type="project" value="UniProtKB-UniRule"/>
</dbReference>
<dbReference type="InParanoid" id="A0A165H9M7"/>
<dbReference type="STRING" id="1314785.A0A165H9M7"/>
<dbReference type="Pfam" id="PF01239">
    <property type="entry name" value="PPTA"/>
    <property type="match status" value="5"/>
</dbReference>
<dbReference type="AlphaFoldDB" id="A0A165H9M7"/>
<evidence type="ECO:0000313" key="11">
    <source>
        <dbReference type="Proteomes" id="UP000076871"/>
    </source>
</evidence>
<evidence type="ECO:0000256" key="6">
    <source>
        <dbReference type="ARBA" id="ARBA00022737"/>
    </source>
</evidence>
<keyword evidence="6" id="KW-0677">Repeat</keyword>
<keyword evidence="5 9" id="KW-0808">Transferase</keyword>
<comment type="similarity">
    <text evidence="1 9">Belongs to the protein prenyltransferase subunit alpha family.</text>
</comment>
<accession>A0A165H9M7</accession>
<dbReference type="EMBL" id="KV427607">
    <property type="protein sequence ID" value="KZT11433.1"/>
    <property type="molecule type" value="Genomic_DNA"/>
</dbReference>
<keyword evidence="11" id="KW-1185">Reference proteome</keyword>
<evidence type="ECO:0000256" key="8">
    <source>
        <dbReference type="ARBA" id="ARBA00047658"/>
    </source>
</evidence>
<dbReference type="OrthoDB" id="1658at2759"/>
<dbReference type="PANTHER" id="PTHR11129">
    <property type="entry name" value="PROTEIN FARNESYLTRANSFERASE ALPHA SUBUNIT/RAB GERANYLGERANYL TRANSFERASE ALPHA SUBUNIT"/>
    <property type="match status" value="1"/>
</dbReference>
<dbReference type="Gene3D" id="1.25.40.120">
    <property type="entry name" value="Protein prenylyltransferase"/>
    <property type="match status" value="1"/>
</dbReference>
<comment type="function">
    <text evidence="9">Catalyzes the transfer of a geranyl-geranyl moiety from geranyl-geranyl pyrophosphate to cysteines occuring in specific C-terminal amino acid sequences.</text>
</comment>
<comment type="catalytic activity">
    <reaction evidence="8 9">
        <text>geranylgeranyl diphosphate + L-cysteinyl-[protein] = S-geranylgeranyl-L-cysteinyl-[protein] + diphosphate</text>
        <dbReference type="Rhea" id="RHEA:21240"/>
        <dbReference type="Rhea" id="RHEA-COMP:10131"/>
        <dbReference type="Rhea" id="RHEA-COMP:11537"/>
        <dbReference type="ChEBI" id="CHEBI:29950"/>
        <dbReference type="ChEBI" id="CHEBI:33019"/>
        <dbReference type="ChEBI" id="CHEBI:57533"/>
        <dbReference type="ChEBI" id="CHEBI:86021"/>
        <dbReference type="EC" id="2.5.1.60"/>
    </reaction>
</comment>
<dbReference type="RefSeq" id="XP_040769173.1">
    <property type="nucleotide sequence ID" value="XM_040903771.1"/>
</dbReference>
<proteinExistence type="inferred from homology"/>
<evidence type="ECO:0000256" key="7">
    <source>
        <dbReference type="ARBA" id="ARBA00031267"/>
    </source>
</evidence>
<evidence type="ECO:0000256" key="1">
    <source>
        <dbReference type="ARBA" id="ARBA00006734"/>
    </source>
</evidence>
<dbReference type="InterPro" id="IPR002088">
    <property type="entry name" value="Prenyl_trans_a"/>
</dbReference>
<organism evidence="10 11">
    <name type="scientific">Laetiporus sulphureus 93-53</name>
    <dbReference type="NCBI Taxonomy" id="1314785"/>
    <lineage>
        <taxon>Eukaryota</taxon>
        <taxon>Fungi</taxon>
        <taxon>Dikarya</taxon>
        <taxon>Basidiomycota</taxon>
        <taxon>Agaricomycotina</taxon>
        <taxon>Agaricomycetes</taxon>
        <taxon>Polyporales</taxon>
        <taxon>Laetiporus</taxon>
    </lineage>
</organism>
<evidence type="ECO:0000256" key="9">
    <source>
        <dbReference type="RuleBase" id="RU367120"/>
    </source>
</evidence>
<evidence type="ECO:0000256" key="3">
    <source>
        <dbReference type="ARBA" id="ARBA00014772"/>
    </source>
</evidence>
<gene>
    <name evidence="10" type="ORF">LAESUDRAFT_643216</name>
</gene>
<protein>
    <recommendedName>
        <fullName evidence="3 9">Geranylgeranyl transferase type-2 subunit alpha</fullName>
        <ecNumber evidence="2 9">2.5.1.60</ecNumber>
    </recommendedName>
    <alternativeName>
        <fullName evidence="7 9">Geranylgeranyl transferase type II subunit alpha</fullName>
    </alternativeName>
</protein>
<dbReference type="EC" id="2.5.1.60" evidence="2 9"/>
<dbReference type="GeneID" id="63820801"/>
<evidence type="ECO:0000313" key="10">
    <source>
        <dbReference type="EMBL" id="KZT11433.1"/>
    </source>
</evidence>
<dbReference type="FunCoup" id="A0A165H9M7">
    <property type="interactions" value="65"/>
</dbReference>